<feature type="chain" id="PRO_5015448171" evidence="1">
    <location>
        <begin position="32"/>
        <end position="1035"/>
    </location>
</feature>
<dbReference type="InterPro" id="IPR013694">
    <property type="entry name" value="VIT"/>
</dbReference>
<sequence>MRFSHYGETMKFKILLLCGLLALTAPSPVFASALLKPTSGVTQALSAKSLDVSARIDGAFARTTLTTIYKNPNSRRIEADFIYSAPKGSVVTGFAYWFGKEKVVARVVEKRRAARIYSYITTRQQDPALIEMIGKNSFRARIFPVEANQDLKIEVQLAQKLDSTREQFVWNYPLGEETKTPLESLKVHLQSDDRDVSAQVGTSSNRFADGKFDFERENVSKLNVLRVAIPRNPVPLRASLLARRESASGDGFFALSLSSSSPVALPRLKISGVSTYDVLAPSARSLKAFEPFVVFGRYRKGGKAIVALNNQSVSLDFGDKVETRNVAASFWAQTRIETLSDSTKNQSAVVNLSKRFGLVSKWTSWLAIPNAERARFQREVDEADRANSGRAYAQAIARSDRKTAAAQKIIFAKLSKKVGETAPISDFLNSELEIVSRSIESAKYDKKQRVNLSNWRKLQRVLLQNGARRDRDEYAAQRRANEEMRALAPLYVAAVENKNAAGARRFKNRLKALSRIGGSNEFSSYVSGEASQRNQKLAQSLALERAENRLSARRERDLIARIQRIVPLSQNSEQKIADVLQSGQQSVVEQKTAAARAAAKNAITFGKPLSEVRRDFDAQWSAWEKRVGAQNLGRYNADNTFKSAIEARLSSEIRAGRDLESQNVQLSRDLKDFQKKTNNSNSYQVRQAYGERASEVAKQLVDEQLANGAETTRAETLKSEVARLTAASNYRDDFYIRNAASKVRSEAKIQIADEVAKYAENSPQARAAQQKLDKLKAIDATYANSDGYYDGNNSGDYDLDKTWRGRAHETAYRLLEAQEKTPSDASRIAQLETDLQLQAQQVATKPDAFTDWEAMRRKNGEPLLTAQEYRVRWGDPLISVLAPANCQQVVAIMPDGTLLPLAYDFHKKSWEARFDVPTWASEGDYKVQILIVSQDGARKRLTMNFALDVSTPEGAGTVQSDGKTWKLQLQSDGQSDRVSAFLPWNERVELRRNESGIFSGEVAVPAQFAAQKTKVRFILTDKAHNRTEIWVDSNR</sequence>
<evidence type="ECO:0000313" key="4">
    <source>
        <dbReference type="Proteomes" id="UP000237684"/>
    </source>
</evidence>
<dbReference type="Proteomes" id="UP000237684">
    <property type="component" value="Unassembled WGS sequence"/>
</dbReference>
<dbReference type="AlphaFoldDB" id="A0A2S8SWB0"/>
<dbReference type="EMBL" id="NIGF01000002">
    <property type="protein sequence ID" value="PQV65067.1"/>
    <property type="molecule type" value="Genomic_DNA"/>
</dbReference>
<feature type="domain" description="VIT" evidence="2">
    <location>
        <begin position="31"/>
        <end position="159"/>
    </location>
</feature>
<keyword evidence="1" id="KW-0732">Signal</keyword>
<dbReference type="InParanoid" id="A0A2S8SWB0"/>
<comment type="caution">
    <text evidence="3">The sequence shown here is derived from an EMBL/GenBank/DDBJ whole genome shotgun (WGS) entry which is preliminary data.</text>
</comment>
<feature type="signal peptide" evidence="1">
    <location>
        <begin position="1"/>
        <end position="31"/>
    </location>
</feature>
<proteinExistence type="predicted"/>
<dbReference type="Pfam" id="PF08487">
    <property type="entry name" value="VIT"/>
    <property type="match status" value="1"/>
</dbReference>
<organism evidence="3 4">
    <name type="scientific">Abditibacterium utsteinense</name>
    <dbReference type="NCBI Taxonomy" id="1960156"/>
    <lineage>
        <taxon>Bacteria</taxon>
        <taxon>Pseudomonadati</taxon>
        <taxon>Abditibacteriota</taxon>
        <taxon>Abditibacteriia</taxon>
        <taxon>Abditibacteriales</taxon>
        <taxon>Abditibacteriaceae</taxon>
        <taxon>Abditibacterium</taxon>
    </lineage>
</organism>
<gene>
    <name evidence="3" type="ORF">B1R32_10274</name>
</gene>
<keyword evidence="4" id="KW-1185">Reference proteome</keyword>
<dbReference type="PANTHER" id="PTHR45737:SF6">
    <property type="entry name" value="VON WILLEBRAND FACTOR A DOMAIN-CONTAINING PROTEIN 5A"/>
    <property type="match status" value="1"/>
</dbReference>
<evidence type="ECO:0000256" key="1">
    <source>
        <dbReference type="SAM" id="SignalP"/>
    </source>
</evidence>
<evidence type="ECO:0000313" key="3">
    <source>
        <dbReference type="EMBL" id="PQV65067.1"/>
    </source>
</evidence>
<name>A0A2S8SWB0_9BACT</name>
<protein>
    <submittedName>
        <fullName evidence="3">Vault protein inter-alpha-trypsin domain-containing protein</fullName>
    </submittedName>
</protein>
<accession>A0A2S8SWB0</accession>
<reference evidence="3 4" key="1">
    <citation type="journal article" date="2018" name="Syst. Appl. Microbiol.">
        <title>Abditibacterium utsteinense sp. nov., the first cultivated member of candidate phylum FBP, isolated from ice-free Antarctic soil samples.</title>
        <authorList>
            <person name="Tahon G."/>
            <person name="Tytgat B."/>
            <person name="Lebbe L."/>
            <person name="Carlier A."/>
            <person name="Willems A."/>
        </authorList>
    </citation>
    <scope>NUCLEOTIDE SEQUENCE [LARGE SCALE GENOMIC DNA]</scope>
    <source>
        <strain evidence="3 4">LMG 29911</strain>
    </source>
</reference>
<dbReference type="PROSITE" id="PS51468">
    <property type="entry name" value="VIT"/>
    <property type="match status" value="1"/>
</dbReference>
<evidence type="ECO:0000259" key="2">
    <source>
        <dbReference type="PROSITE" id="PS51468"/>
    </source>
</evidence>
<dbReference type="PANTHER" id="PTHR45737">
    <property type="entry name" value="VON WILLEBRAND FACTOR A DOMAIN-CONTAINING PROTEIN 5A"/>
    <property type="match status" value="1"/>
</dbReference>